<dbReference type="RefSeq" id="WP_091599962.1">
    <property type="nucleotide sequence ID" value="NZ_FNEE01000028.1"/>
</dbReference>
<accession>A0A1G9HPE0</accession>
<keyword evidence="2" id="KW-1003">Cell membrane</keyword>
<dbReference type="EMBL" id="FNEE01000028">
    <property type="protein sequence ID" value="SDL14790.1"/>
    <property type="molecule type" value="Genomic_DNA"/>
</dbReference>
<evidence type="ECO:0000256" key="6">
    <source>
        <dbReference type="SAM" id="Phobius"/>
    </source>
</evidence>
<dbReference type="Gene3D" id="1.10.3730.20">
    <property type="match status" value="1"/>
</dbReference>
<evidence type="ECO:0000256" key="2">
    <source>
        <dbReference type="ARBA" id="ARBA00022475"/>
    </source>
</evidence>
<keyword evidence="5 6" id="KW-0472">Membrane</keyword>
<comment type="subcellular location">
    <subcellularLocation>
        <location evidence="1">Cell membrane</location>
        <topology evidence="1">Multi-pass membrane protein</topology>
    </subcellularLocation>
</comment>
<reference evidence="8" key="1">
    <citation type="submission" date="2016-10" db="EMBL/GenBank/DDBJ databases">
        <authorList>
            <person name="Varghese N."/>
            <person name="Submissions S."/>
        </authorList>
    </citation>
    <scope>NUCLEOTIDE SEQUENCE [LARGE SCALE GENOMIC DNA]</scope>
    <source>
        <strain evidence="8">CGMCC 1.11022</strain>
    </source>
</reference>
<dbReference type="GO" id="GO:0022857">
    <property type="term" value="F:transmembrane transporter activity"/>
    <property type="evidence" value="ECO:0007669"/>
    <property type="project" value="InterPro"/>
</dbReference>
<name>A0A1G9HPE0_9HYPH</name>
<keyword evidence="8" id="KW-1185">Reference proteome</keyword>
<evidence type="ECO:0000313" key="8">
    <source>
        <dbReference type="Proteomes" id="UP000198894"/>
    </source>
</evidence>
<keyword evidence="3 6" id="KW-0812">Transmembrane</keyword>
<dbReference type="AlphaFoldDB" id="A0A1G9HPE0"/>
<evidence type="ECO:0000313" key="7">
    <source>
        <dbReference type="EMBL" id="SDL14790.1"/>
    </source>
</evidence>
<evidence type="ECO:0000256" key="1">
    <source>
        <dbReference type="ARBA" id="ARBA00004651"/>
    </source>
</evidence>
<gene>
    <name evidence="7" type="ORF">SAMN05428953_1287</name>
</gene>
<dbReference type="PANTHER" id="PTHR30561">
    <property type="entry name" value="SMR FAMILY PROTON-DEPENDENT DRUG EFFLUX TRANSPORTER SUGE"/>
    <property type="match status" value="1"/>
</dbReference>
<dbReference type="InterPro" id="IPR037185">
    <property type="entry name" value="EmrE-like"/>
</dbReference>
<sequence length="119" mass="12465">MGVYSFPVLAGLVLTPLLISAGQVLFKLTSARAGGTDVPSVLALFADPYLIAAFAIYGFGTIVWIYVLKSVPLTVAYPFMALTFCAVPLLAWSLLGEQLSLRYGLGAALIIAGLLVVNG</sequence>
<protein>
    <submittedName>
        <fullName evidence="7">Undecaprenyl phosphate-alpha-L-ara4N flippase subunit ArnE</fullName>
    </submittedName>
</protein>
<feature type="transmembrane region" description="Helical" evidence="6">
    <location>
        <begin position="49"/>
        <end position="68"/>
    </location>
</feature>
<evidence type="ECO:0000256" key="5">
    <source>
        <dbReference type="ARBA" id="ARBA00023136"/>
    </source>
</evidence>
<dbReference type="InterPro" id="IPR000390">
    <property type="entry name" value="Small_drug/metabolite_transptr"/>
</dbReference>
<keyword evidence="4 6" id="KW-1133">Transmembrane helix</keyword>
<dbReference type="PANTHER" id="PTHR30561:SF9">
    <property type="entry name" value="4-AMINO-4-DEOXY-L-ARABINOSE-PHOSPHOUNDECAPRENOL FLIPPASE SUBUNIT ARNF-RELATED"/>
    <property type="match status" value="1"/>
</dbReference>
<dbReference type="SUPFAM" id="SSF103481">
    <property type="entry name" value="Multidrug resistance efflux transporter EmrE"/>
    <property type="match status" value="1"/>
</dbReference>
<evidence type="ECO:0000256" key="3">
    <source>
        <dbReference type="ARBA" id="ARBA00022692"/>
    </source>
</evidence>
<dbReference type="GO" id="GO:0005886">
    <property type="term" value="C:plasma membrane"/>
    <property type="evidence" value="ECO:0007669"/>
    <property type="project" value="UniProtKB-SubCell"/>
</dbReference>
<proteinExistence type="predicted"/>
<evidence type="ECO:0000256" key="4">
    <source>
        <dbReference type="ARBA" id="ARBA00022989"/>
    </source>
</evidence>
<organism evidence="7 8">
    <name type="scientific">Mesorhizobium muleiense</name>
    <dbReference type="NCBI Taxonomy" id="1004279"/>
    <lineage>
        <taxon>Bacteria</taxon>
        <taxon>Pseudomonadati</taxon>
        <taxon>Pseudomonadota</taxon>
        <taxon>Alphaproteobacteria</taxon>
        <taxon>Hyphomicrobiales</taxon>
        <taxon>Phyllobacteriaceae</taxon>
        <taxon>Mesorhizobium</taxon>
    </lineage>
</organism>
<feature type="transmembrane region" description="Helical" evidence="6">
    <location>
        <begin position="101"/>
        <end position="117"/>
    </location>
</feature>
<dbReference type="Proteomes" id="UP000198894">
    <property type="component" value="Unassembled WGS sequence"/>
</dbReference>
<feature type="transmembrane region" description="Helical" evidence="6">
    <location>
        <begin position="75"/>
        <end position="95"/>
    </location>
</feature>